<feature type="region of interest" description="Disordered" evidence="2">
    <location>
        <begin position="400"/>
        <end position="445"/>
    </location>
</feature>
<dbReference type="GO" id="GO:0005737">
    <property type="term" value="C:cytoplasm"/>
    <property type="evidence" value="ECO:0007669"/>
    <property type="project" value="TreeGrafter"/>
</dbReference>
<feature type="compositionally biased region" description="Polar residues" evidence="2">
    <location>
        <begin position="587"/>
        <end position="630"/>
    </location>
</feature>
<proteinExistence type="inferred from homology"/>
<comment type="similarity">
    <text evidence="1">Belongs to the caprin family.</text>
</comment>
<feature type="region of interest" description="Disordered" evidence="2">
    <location>
        <begin position="478"/>
        <end position="770"/>
    </location>
</feature>
<name>A0A6M2DC74_XENCH</name>
<dbReference type="GO" id="GO:0003723">
    <property type="term" value="F:RNA binding"/>
    <property type="evidence" value="ECO:0007669"/>
    <property type="project" value="TreeGrafter"/>
</dbReference>
<feature type="compositionally biased region" description="Gly residues" evidence="2">
    <location>
        <begin position="632"/>
        <end position="652"/>
    </location>
</feature>
<evidence type="ECO:0000259" key="3">
    <source>
        <dbReference type="Pfam" id="PF18293"/>
    </source>
</evidence>
<dbReference type="AlphaFoldDB" id="A0A6M2DC74"/>
<feature type="compositionally biased region" description="Low complexity" evidence="2">
    <location>
        <begin position="735"/>
        <end position="748"/>
    </location>
</feature>
<feature type="compositionally biased region" description="Low complexity" evidence="2">
    <location>
        <begin position="495"/>
        <end position="552"/>
    </location>
</feature>
<accession>A0A6M2DC74</accession>
<protein>
    <submittedName>
        <fullName evidence="4">Putative caprin protein isoform x1</fullName>
    </submittedName>
</protein>
<dbReference type="PANTHER" id="PTHR22922">
    <property type="entry name" value="GPI-ANCHORED PROTEIN P137"/>
    <property type="match status" value="1"/>
</dbReference>
<organism evidence="4">
    <name type="scientific">Xenopsylla cheopis</name>
    <name type="common">Oriental rat flea</name>
    <name type="synonym">Pulex cheopis</name>
    <dbReference type="NCBI Taxonomy" id="163159"/>
    <lineage>
        <taxon>Eukaryota</taxon>
        <taxon>Metazoa</taxon>
        <taxon>Ecdysozoa</taxon>
        <taxon>Arthropoda</taxon>
        <taxon>Hexapoda</taxon>
        <taxon>Insecta</taxon>
        <taxon>Pterygota</taxon>
        <taxon>Neoptera</taxon>
        <taxon>Endopterygota</taxon>
        <taxon>Siphonaptera</taxon>
        <taxon>Pulicidae</taxon>
        <taxon>Xenopsyllinae</taxon>
        <taxon>Xenopsylla</taxon>
    </lineage>
</organism>
<evidence type="ECO:0000256" key="2">
    <source>
        <dbReference type="SAM" id="MobiDB-lite"/>
    </source>
</evidence>
<evidence type="ECO:0000313" key="4">
    <source>
        <dbReference type="EMBL" id="NOV43923.1"/>
    </source>
</evidence>
<dbReference type="InterPro" id="IPR028816">
    <property type="entry name" value="Caprin"/>
</dbReference>
<feature type="domain" description="Caprin-1 dimerization" evidence="3">
    <location>
        <begin position="101"/>
        <end position="216"/>
    </location>
</feature>
<dbReference type="PANTHER" id="PTHR22922:SF19">
    <property type="entry name" value="CAPRIN HOMOLOG"/>
    <property type="match status" value="1"/>
</dbReference>
<dbReference type="EMBL" id="GIIL01000197">
    <property type="protein sequence ID" value="NOV43923.1"/>
    <property type="molecule type" value="Transcribed_RNA"/>
</dbReference>
<dbReference type="Pfam" id="PF18293">
    <property type="entry name" value="Caprin-1_dimer"/>
    <property type="match status" value="1"/>
</dbReference>
<evidence type="ECO:0000256" key="1">
    <source>
        <dbReference type="ARBA" id="ARBA00007950"/>
    </source>
</evidence>
<reference evidence="4" key="1">
    <citation type="submission" date="2020-03" db="EMBL/GenBank/DDBJ databases">
        <title>Transcriptomic Profiling of the Digestive Tract of the Rat Flea, Xenopsylla cheopis, Following Blood Feeding and Infection with Yersinia pestis.</title>
        <authorList>
            <person name="Bland D.M."/>
            <person name="Martens C.A."/>
            <person name="Virtaneva K."/>
            <person name="Kanakabandi K."/>
            <person name="Long D."/>
            <person name="Rosenke R."/>
            <person name="Saturday G.A."/>
            <person name="Hoyt F.H."/>
            <person name="Bruno D.P."/>
            <person name="Ribeiro J.M.C."/>
            <person name="Hinnebusch J."/>
        </authorList>
    </citation>
    <scope>NUCLEOTIDE SEQUENCE</scope>
</reference>
<feature type="compositionally biased region" description="Low complexity" evidence="2">
    <location>
        <begin position="685"/>
        <end position="715"/>
    </location>
</feature>
<sequence>MPSAANPKLEKQGSTEAVDNTPIRQAIVVIEHKIRNLEKRKGKLEGYRDLQKSGKELNADQKVAVAKYDEVINTIEFARELIKSFGVISTASEKEAKKLARKETLQRVQQNVQNIREVLLIQDILSELGVDEVRNQFLAGENGAIQLSEDDFTLLDKLYEEITPKRDDAEEPFKVLLQRSSEHLLAIIEGKPKEAFGRTYASIRDLLKSIANCEYFAQNKTQIANDATVPEEAENVDGDNVVETDASESPLPITEPDLTNQPTLDAEEIHDQTIMNVIPQQSASLPPQMNLASRTAVNTEAPAPNAVPAPAFPPPQHQQMTPSMQPIPAQVIPQVPPGMVPVVAGQPMPVPNAAMPHLTTVQSVEHAYFAQQQYMQQQQQRPITEMIGSNAGFYFLQESELDSPEVPPPASGPVVQGAPRNTPPPSSGHISGPVPPPGQIPTQTFTNQSFPAMQSVAAPIFQGHPVAAPTQVPVPDMNPQHIPGFTNPNMPIPMPQQSQPINQQQPVSVSQSIPSSAAQSQQFASQAASVTSPFPIAPQTQTTPQPITSSPPKSHLVSPAKPEEEITPSGDVPEKTDWCESEPEPVTNVTTNAWHQRQQNQKQNSSGHESTPEGSSLDWSNDTVTQESWSGQGDGYNRGGFRGRGGRVGNRGGSSFRGRGGSSMSNNNYREQNGGAGRPNSGNTYYRNNDQQNNYYQNQNGSSNYNNRDNQNYQGGFVYRGRGRGAPRGGPNGPRPGQRTGQPMNNRGGSRGGGNNPQHIRRENTATAKQ</sequence>
<dbReference type="InterPro" id="IPR041637">
    <property type="entry name" value="Caprin-1_dimer"/>
</dbReference>
<feature type="compositionally biased region" description="Low complexity" evidence="2">
    <location>
        <begin position="653"/>
        <end position="670"/>
    </location>
</feature>